<keyword evidence="2" id="KW-1185">Reference proteome</keyword>
<organism evidence="1 2">
    <name type="scientific">Prevotella scopos JCM 17725</name>
    <dbReference type="NCBI Taxonomy" id="1236518"/>
    <lineage>
        <taxon>Bacteria</taxon>
        <taxon>Pseudomonadati</taxon>
        <taxon>Bacteroidota</taxon>
        <taxon>Bacteroidia</taxon>
        <taxon>Bacteroidales</taxon>
        <taxon>Prevotellaceae</taxon>
        <taxon>Prevotella</taxon>
    </lineage>
</organism>
<name>A0AAX2F742_9BACT</name>
<evidence type="ECO:0000313" key="2">
    <source>
        <dbReference type="Proteomes" id="UP000184105"/>
    </source>
</evidence>
<proteinExistence type="predicted"/>
<sequence>MKEIIMKILSIIIHGGILNQCGNKLQRCLFVLILPCFLCSCDIGHNLTFEGQSHPFICIKTDTGTIRVSCSYFQGSYYLHYGMKGECTMNYDSLKLQTNDNNLVIHNNLPRKGVRMYKLRKEEYLSIRLGFERKDISLGIVNPLVLSILPSDFITFNGQRITNDTLRVELKPGLKDHS</sequence>
<dbReference type="AlphaFoldDB" id="A0AAX2F742"/>
<gene>
    <name evidence="1" type="ORF">SAMN05444364_1387</name>
</gene>
<reference evidence="1 2" key="1">
    <citation type="submission" date="2016-11" db="EMBL/GenBank/DDBJ databases">
        <authorList>
            <person name="Varghese N."/>
            <person name="Submissions S."/>
        </authorList>
    </citation>
    <scope>NUCLEOTIDE SEQUENCE [LARGE SCALE GENOMIC DNA]</scope>
    <source>
        <strain evidence="1 2">DSM 22613</strain>
    </source>
</reference>
<evidence type="ECO:0000313" key="1">
    <source>
        <dbReference type="EMBL" id="SHG11637.1"/>
    </source>
</evidence>
<protein>
    <submittedName>
        <fullName evidence="1">Uncharacterized protein</fullName>
    </submittedName>
</protein>
<dbReference type="Proteomes" id="UP000184105">
    <property type="component" value="Unassembled WGS sequence"/>
</dbReference>
<accession>A0AAX2F742</accession>
<comment type="caution">
    <text evidence="1">The sequence shown here is derived from an EMBL/GenBank/DDBJ whole genome shotgun (WGS) entry which is preliminary data.</text>
</comment>
<dbReference type="EMBL" id="FQWA01000038">
    <property type="protein sequence ID" value="SHG11637.1"/>
    <property type="molecule type" value="Genomic_DNA"/>
</dbReference>